<sequence>MSTGDASFEQAVQSWLDEGRVYHGERIGEGNFAEYGHFTQCLWYGTTHIGMGKAKSKNGATYIVARYTPPGNMAGEKPF</sequence>
<dbReference type="Proteomes" id="UP001324427">
    <property type="component" value="Unassembled WGS sequence"/>
</dbReference>
<dbReference type="PRINTS" id="PR00837">
    <property type="entry name" value="V5TPXLIKE"/>
</dbReference>
<dbReference type="Gene3D" id="3.40.33.10">
    <property type="entry name" value="CAP"/>
    <property type="match status" value="1"/>
</dbReference>
<organism evidence="2 3">
    <name type="scientific">Oleoguttula mirabilis</name>
    <dbReference type="NCBI Taxonomy" id="1507867"/>
    <lineage>
        <taxon>Eukaryota</taxon>
        <taxon>Fungi</taxon>
        <taxon>Dikarya</taxon>
        <taxon>Ascomycota</taxon>
        <taxon>Pezizomycotina</taxon>
        <taxon>Dothideomycetes</taxon>
        <taxon>Dothideomycetidae</taxon>
        <taxon>Mycosphaerellales</taxon>
        <taxon>Teratosphaeriaceae</taxon>
        <taxon>Oleoguttula</taxon>
    </lineage>
</organism>
<evidence type="ECO:0000313" key="2">
    <source>
        <dbReference type="EMBL" id="KAK4544668.1"/>
    </source>
</evidence>
<dbReference type="InterPro" id="IPR014044">
    <property type="entry name" value="CAP_dom"/>
</dbReference>
<dbReference type="PANTHER" id="PTHR10334">
    <property type="entry name" value="CYSTEINE-RICH SECRETORY PROTEIN-RELATED"/>
    <property type="match status" value="1"/>
</dbReference>
<dbReference type="InterPro" id="IPR001283">
    <property type="entry name" value="CRISP-related"/>
</dbReference>
<evidence type="ECO:0000313" key="3">
    <source>
        <dbReference type="Proteomes" id="UP001324427"/>
    </source>
</evidence>
<proteinExistence type="predicted"/>
<evidence type="ECO:0000259" key="1">
    <source>
        <dbReference type="Pfam" id="PF00188"/>
    </source>
</evidence>
<accession>A0AAV9JHN6</accession>
<dbReference type="EMBL" id="JAVFHQ010000023">
    <property type="protein sequence ID" value="KAK4544668.1"/>
    <property type="molecule type" value="Genomic_DNA"/>
</dbReference>
<dbReference type="InterPro" id="IPR035940">
    <property type="entry name" value="CAP_sf"/>
</dbReference>
<feature type="domain" description="SCP" evidence="1">
    <location>
        <begin position="3"/>
        <end position="65"/>
    </location>
</feature>
<gene>
    <name evidence="2" type="ORF">LTR36_003917</name>
</gene>
<protein>
    <recommendedName>
        <fullName evidence="1">SCP domain-containing protein</fullName>
    </recommendedName>
</protein>
<name>A0AAV9JHN6_9PEZI</name>
<dbReference type="AlphaFoldDB" id="A0AAV9JHN6"/>
<keyword evidence="3" id="KW-1185">Reference proteome</keyword>
<comment type="caution">
    <text evidence="2">The sequence shown here is derived from an EMBL/GenBank/DDBJ whole genome shotgun (WGS) entry which is preliminary data.</text>
</comment>
<dbReference type="SUPFAM" id="SSF55797">
    <property type="entry name" value="PR-1-like"/>
    <property type="match status" value="1"/>
</dbReference>
<reference evidence="2 3" key="1">
    <citation type="submission" date="2021-11" db="EMBL/GenBank/DDBJ databases">
        <title>Black yeast isolated from Biological Soil Crust.</title>
        <authorList>
            <person name="Kurbessoian T."/>
        </authorList>
    </citation>
    <scope>NUCLEOTIDE SEQUENCE [LARGE SCALE GENOMIC DNA]</scope>
    <source>
        <strain evidence="2 3">CCFEE 5522</strain>
    </source>
</reference>
<dbReference type="Pfam" id="PF00188">
    <property type="entry name" value="CAP"/>
    <property type="match status" value="1"/>
</dbReference>